<dbReference type="SUPFAM" id="SSF51735">
    <property type="entry name" value="NAD(P)-binding Rossmann-fold domains"/>
    <property type="match status" value="1"/>
</dbReference>
<evidence type="ECO:0000259" key="2">
    <source>
        <dbReference type="Pfam" id="PF01266"/>
    </source>
</evidence>
<dbReference type="SUPFAM" id="SSF51905">
    <property type="entry name" value="FAD/NAD(P)-binding domain"/>
    <property type="match status" value="1"/>
</dbReference>
<dbReference type="EMBL" id="CP024443">
    <property type="protein sequence ID" value="ATR78747.1"/>
    <property type="molecule type" value="Genomic_DNA"/>
</dbReference>
<organism evidence="3 4">
    <name type="scientific">Faucicola osloensis</name>
    <name type="common">Moraxella osloensis</name>
    <dbReference type="NCBI Taxonomy" id="34062"/>
    <lineage>
        <taxon>Bacteria</taxon>
        <taxon>Pseudomonadati</taxon>
        <taxon>Pseudomonadota</taxon>
        <taxon>Gammaproteobacteria</taxon>
        <taxon>Moraxellales</taxon>
        <taxon>Moraxellaceae</taxon>
        <taxon>Faucicola</taxon>
    </lineage>
</organism>
<dbReference type="Proteomes" id="UP000229340">
    <property type="component" value="Chromosome"/>
</dbReference>
<evidence type="ECO:0000256" key="1">
    <source>
        <dbReference type="ARBA" id="ARBA00023002"/>
    </source>
</evidence>
<dbReference type="Gene3D" id="3.30.9.10">
    <property type="entry name" value="D-Amino Acid Oxidase, subunit A, domain 2"/>
    <property type="match status" value="1"/>
</dbReference>
<name>A0A2D2LUP2_FAUOS</name>
<dbReference type="InterPro" id="IPR006076">
    <property type="entry name" value="FAD-dep_OxRdtase"/>
</dbReference>
<accession>A0A2D2LUP2</accession>
<dbReference type="Gene3D" id="3.50.50.60">
    <property type="entry name" value="FAD/NAD(P)-binding domain"/>
    <property type="match status" value="2"/>
</dbReference>
<dbReference type="InterPro" id="IPR036291">
    <property type="entry name" value="NAD(P)-bd_dom_sf"/>
</dbReference>
<proteinExistence type="predicted"/>
<dbReference type="InterPro" id="IPR036188">
    <property type="entry name" value="FAD/NAD-bd_sf"/>
</dbReference>
<feature type="domain" description="FAD dependent oxidoreductase" evidence="2">
    <location>
        <begin position="12"/>
        <end position="345"/>
    </location>
</feature>
<gene>
    <name evidence="3" type="ORF">NP7_05455</name>
</gene>
<sequence>MYVNSSTQSPTVAVIGGGSAGSTIAIRLAMAGIHVHLIEKNASLINAPPMCHLHAGGNLYREISDEDCRMLMRQCIDIAKLYPESIDVRPTLITVPKRDNNTATDLLPRLDMLTAYYQSLVDADPSNQVLGKVQDYYRVYDQPQIQQLIQLAAKDIPTTTDEWVVAAVKVMDLEKLQYPIIAVQEFGWNIFRLSASAFLQLQRLQRAQVHLNAQVDDLKRHSDGWQVSFTDEHGKLQHIYADFVVNACGFRTGIIDDKAGVHIKRMVEFKASYISEWRDYKGRLPEIIFHGERGTPNGMAQFTPYPDGFFQLHGMTENITLFNDGLTKATQQSSQPPINPQYLNYIENGWEPNALKQRTQNAIDYVSEFVPSFKTAQAGDNALYGGQQVPSDDITVRVADLQVFAKLRYAVAENVKANSTLDVADKVMDALVDANLIEKSACKRPNWHKIDVNEVNIVARDIAKARQYPLPMAKVNQRLMV</sequence>
<dbReference type="GO" id="GO:0016491">
    <property type="term" value="F:oxidoreductase activity"/>
    <property type="evidence" value="ECO:0007669"/>
    <property type="project" value="UniProtKB-KW"/>
</dbReference>
<dbReference type="AlphaFoldDB" id="A0A2D2LUP2"/>
<dbReference type="Pfam" id="PF01266">
    <property type="entry name" value="DAO"/>
    <property type="match status" value="1"/>
</dbReference>
<evidence type="ECO:0000313" key="4">
    <source>
        <dbReference type="Proteomes" id="UP000229340"/>
    </source>
</evidence>
<reference evidence="4" key="1">
    <citation type="submission" date="2017-11" db="EMBL/GenBank/DDBJ databases">
        <title>Complete genome sequence of Moraxella osloensis NP7 isolated from human skin.</title>
        <authorList>
            <person name="Lee K."/>
            <person name="Lim J.Y."/>
            <person name="Hwang I."/>
        </authorList>
    </citation>
    <scope>NUCLEOTIDE SEQUENCE [LARGE SCALE GENOMIC DNA]</scope>
    <source>
        <strain evidence="4">NP7</strain>
    </source>
</reference>
<dbReference type="RefSeq" id="WP_100270007.1">
    <property type="nucleotide sequence ID" value="NZ_CP024443.1"/>
</dbReference>
<protein>
    <submittedName>
        <fullName evidence="3">FAD-dependent oxidoreductase</fullName>
    </submittedName>
</protein>
<evidence type="ECO:0000313" key="3">
    <source>
        <dbReference type="EMBL" id="ATR78747.1"/>
    </source>
</evidence>
<dbReference type="STRING" id="34062.AXE82_01580"/>
<keyword evidence="1" id="KW-0560">Oxidoreductase</keyword>